<dbReference type="STRING" id="29170.A0A368F486"/>
<reference evidence="3 4" key="1">
    <citation type="submission" date="2014-10" db="EMBL/GenBank/DDBJ databases">
        <title>Draft genome of the hookworm Ancylostoma caninum.</title>
        <authorList>
            <person name="Mitreva M."/>
        </authorList>
    </citation>
    <scope>NUCLEOTIDE SEQUENCE [LARGE SCALE GENOMIC DNA]</scope>
    <source>
        <strain evidence="3 4">Baltimore</strain>
    </source>
</reference>
<proteinExistence type="inferred from homology"/>
<evidence type="ECO:0000313" key="4">
    <source>
        <dbReference type="Proteomes" id="UP000252519"/>
    </source>
</evidence>
<comment type="caution">
    <text evidence="3">The sequence shown here is derived from an EMBL/GenBank/DDBJ whole genome shotgun (WGS) entry which is preliminary data.</text>
</comment>
<name>A0A368F486_ANCCA</name>
<dbReference type="GO" id="GO:0016020">
    <property type="term" value="C:membrane"/>
    <property type="evidence" value="ECO:0007669"/>
    <property type="project" value="GOC"/>
</dbReference>
<dbReference type="InterPro" id="IPR024078">
    <property type="entry name" value="LmbE-like_dom_sf"/>
</dbReference>
<dbReference type="Pfam" id="PF02585">
    <property type="entry name" value="PIG-L"/>
    <property type="match status" value="1"/>
</dbReference>
<dbReference type="EC" id="3.5.1.89" evidence="2"/>
<dbReference type="OrthoDB" id="440160at2759"/>
<dbReference type="Gene3D" id="3.40.50.10320">
    <property type="entry name" value="LmbE-like"/>
    <property type="match status" value="1"/>
</dbReference>
<dbReference type="EMBL" id="JOJR01005662">
    <property type="protein sequence ID" value="RCN26906.1"/>
    <property type="molecule type" value="Genomic_DNA"/>
</dbReference>
<dbReference type="InterPro" id="IPR003737">
    <property type="entry name" value="GlcNAc_PI_deacetylase-related"/>
</dbReference>
<sequence>MLSLCVLLVLLFLVILLLFSLRSNRPLPLRPSSKVLLVIAHPDDETMFFTPALRALSVAGHRIFILCVSNGNYEGLGRIRTYELRDAVHHLGVSPSDVTVLDYDAFQDGGQWDKQALSCVLLRHMEVSQPVL</sequence>
<dbReference type="GO" id="GO:0005783">
    <property type="term" value="C:endoplasmic reticulum"/>
    <property type="evidence" value="ECO:0007669"/>
    <property type="project" value="TreeGrafter"/>
</dbReference>
<evidence type="ECO:0000256" key="2">
    <source>
        <dbReference type="ARBA" id="ARBA00012176"/>
    </source>
</evidence>
<evidence type="ECO:0000256" key="1">
    <source>
        <dbReference type="ARBA" id="ARBA00006066"/>
    </source>
</evidence>
<dbReference type="GO" id="GO:0000225">
    <property type="term" value="F:N-acetylglucosaminylphosphatidylinositol deacetylase activity"/>
    <property type="evidence" value="ECO:0007669"/>
    <property type="project" value="UniProtKB-EC"/>
</dbReference>
<organism evidence="3 4">
    <name type="scientific">Ancylostoma caninum</name>
    <name type="common">Dog hookworm</name>
    <dbReference type="NCBI Taxonomy" id="29170"/>
    <lineage>
        <taxon>Eukaryota</taxon>
        <taxon>Metazoa</taxon>
        <taxon>Ecdysozoa</taxon>
        <taxon>Nematoda</taxon>
        <taxon>Chromadorea</taxon>
        <taxon>Rhabditida</taxon>
        <taxon>Rhabditina</taxon>
        <taxon>Rhabditomorpha</taxon>
        <taxon>Strongyloidea</taxon>
        <taxon>Ancylostomatidae</taxon>
        <taxon>Ancylostomatinae</taxon>
        <taxon>Ancylostoma</taxon>
    </lineage>
</organism>
<dbReference type="PANTHER" id="PTHR12993">
    <property type="entry name" value="N-ACETYLGLUCOSAMINYL-PHOSPHATIDYLINOSITOL DE-N-ACETYLASE-RELATED"/>
    <property type="match status" value="1"/>
</dbReference>
<accession>A0A368F486</accession>
<keyword evidence="4" id="KW-1185">Reference proteome</keyword>
<dbReference type="Proteomes" id="UP000252519">
    <property type="component" value="Unassembled WGS sequence"/>
</dbReference>
<dbReference type="SUPFAM" id="SSF102588">
    <property type="entry name" value="LmbE-like"/>
    <property type="match status" value="1"/>
</dbReference>
<dbReference type="UniPathway" id="UPA00196"/>
<dbReference type="GO" id="GO:0006506">
    <property type="term" value="P:GPI anchor biosynthetic process"/>
    <property type="evidence" value="ECO:0007669"/>
    <property type="project" value="UniProtKB-UniPathway"/>
</dbReference>
<comment type="similarity">
    <text evidence="1">Belongs to the PIGL family.</text>
</comment>
<protein>
    <recommendedName>
        <fullName evidence="2">N-acetylglucosaminylphosphatidylinositol deacetylase</fullName>
        <ecNumber evidence="2">3.5.1.89</ecNumber>
    </recommendedName>
</protein>
<gene>
    <name evidence="3" type="ORF">ANCCAN_27366</name>
</gene>
<dbReference type="PANTHER" id="PTHR12993:SF11">
    <property type="entry name" value="N-ACETYLGLUCOSAMINYL-PHOSPHATIDYLINOSITOL DE-N-ACETYLASE"/>
    <property type="match status" value="1"/>
</dbReference>
<dbReference type="AlphaFoldDB" id="A0A368F486"/>
<evidence type="ECO:0000313" key="3">
    <source>
        <dbReference type="EMBL" id="RCN26906.1"/>
    </source>
</evidence>